<accession>A0AAD6HHC8</accession>
<name>A0AAD6HHC8_9EURO</name>
<evidence type="ECO:0000313" key="1">
    <source>
        <dbReference type="EMBL" id="KAJ5716569.1"/>
    </source>
</evidence>
<sequence length="72" mass="7957">MASDFPSISDYIDSLMSATSRLKYHGISFVTPSTVMAKAFTSLGNKPELKMKLISKIQYEEKAATAKEKPPE</sequence>
<dbReference type="EMBL" id="JAQJAN010000012">
    <property type="protein sequence ID" value="KAJ5716569.1"/>
    <property type="molecule type" value="Genomic_DNA"/>
</dbReference>
<comment type="caution">
    <text evidence="1">The sequence shown here is derived from an EMBL/GenBank/DDBJ whole genome shotgun (WGS) entry which is preliminary data.</text>
</comment>
<organism evidence="1 2">
    <name type="scientific">Penicillium malachiteum</name>
    <dbReference type="NCBI Taxonomy" id="1324776"/>
    <lineage>
        <taxon>Eukaryota</taxon>
        <taxon>Fungi</taxon>
        <taxon>Dikarya</taxon>
        <taxon>Ascomycota</taxon>
        <taxon>Pezizomycotina</taxon>
        <taxon>Eurotiomycetes</taxon>
        <taxon>Eurotiomycetidae</taxon>
        <taxon>Eurotiales</taxon>
        <taxon>Aspergillaceae</taxon>
        <taxon>Penicillium</taxon>
    </lineage>
</organism>
<dbReference type="AlphaFoldDB" id="A0AAD6HHC8"/>
<evidence type="ECO:0000313" key="2">
    <source>
        <dbReference type="Proteomes" id="UP001215712"/>
    </source>
</evidence>
<proteinExistence type="predicted"/>
<dbReference type="Proteomes" id="UP001215712">
    <property type="component" value="Unassembled WGS sequence"/>
</dbReference>
<keyword evidence="2" id="KW-1185">Reference proteome</keyword>
<gene>
    <name evidence="1" type="ORF">N7493_008480</name>
</gene>
<protein>
    <submittedName>
        <fullName evidence="1">Uncharacterized protein</fullName>
    </submittedName>
</protein>
<reference evidence="1" key="2">
    <citation type="submission" date="2023-01" db="EMBL/GenBank/DDBJ databases">
        <authorList>
            <person name="Petersen C."/>
        </authorList>
    </citation>
    <scope>NUCLEOTIDE SEQUENCE</scope>
    <source>
        <strain evidence="1">IBT 17514</strain>
    </source>
</reference>
<reference evidence="1" key="1">
    <citation type="journal article" date="2023" name="IMA Fungus">
        <title>Comparative genomic study of the Penicillium genus elucidates a diverse pangenome and 15 lateral gene transfer events.</title>
        <authorList>
            <person name="Petersen C."/>
            <person name="Sorensen T."/>
            <person name="Nielsen M.R."/>
            <person name="Sondergaard T.E."/>
            <person name="Sorensen J.L."/>
            <person name="Fitzpatrick D.A."/>
            <person name="Frisvad J.C."/>
            <person name="Nielsen K.L."/>
        </authorList>
    </citation>
    <scope>NUCLEOTIDE SEQUENCE</scope>
    <source>
        <strain evidence="1">IBT 17514</strain>
    </source>
</reference>